<dbReference type="InterPro" id="IPR024004">
    <property type="entry name" value="PEP-CTERM/XrtA_GlycosylTrfase"/>
</dbReference>
<dbReference type="InterPro" id="IPR050194">
    <property type="entry name" value="Glycosyltransferase_grp1"/>
</dbReference>
<sequence length="406" mass="44744">MTTRVLHVFDHSIPLHSGYTFRSLALLKGQRALGFETFHLTSPKHTAGLGDKADGALENEVDGWHFFRTPTLPRSSLPGVGEYQLMRSLEERIEQVARQVKATVLHAHSPVLNALPALKVGKRLGIPVVYEVRAFWEDAAVDHGSTQEGSLRYKLTRQMESHALKKADHVFTICEGLRSDIVARGIDAARVTVIPNAVDIAAFEPGGEADVALKERLGLAGCTVLGFIGSFYAYEGLDLLIAALPDLLAKCPDLRVLLVGGGPQDAALKAQAAALGVADKVFFTGRVPHAEVGRYYDLVDLLCYPRHSMRLTELVTPLKPLEAMAQGRVLLASDVGGHRELIRDGQTGYLFKADDVAHLVAKVEEALQERARWPELRQQGRQFVETERNWSVSTARYRQVFEALCR</sequence>
<dbReference type="Proteomes" id="UP000613266">
    <property type="component" value="Unassembled WGS sequence"/>
</dbReference>
<dbReference type="SUPFAM" id="SSF53756">
    <property type="entry name" value="UDP-Glycosyltransferase/glycogen phosphorylase"/>
    <property type="match status" value="1"/>
</dbReference>
<comment type="caution">
    <text evidence="3">The sequence shown here is derived from an EMBL/GenBank/DDBJ whole genome shotgun (WGS) entry which is preliminary data.</text>
</comment>
<dbReference type="Pfam" id="PF00534">
    <property type="entry name" value="Glycos_transf_1"/>
    <property type="match status" value="1"/>
</dbReference>
<proteinExistence type="predicted"/>
<evidence type="ECO:0000313" key="4">
    <source>
        <dbReference type="Proteomes" id="UP000613266"/>
    </source>
</evidence>
<dbReference type="GO" id="GO:0016758">
    <property type="term" value="F:hexosyltransferase activity"/>
    <property type="evidence" value="ECO:0007669"/>
    <property type="project" value="TreeGrafter"/>
</dbReference>
<reference evidence="3" key="1">
    <citation type="submission" date="2020-12" db="EMBL/GenBank/DDBJ databases">
        <title>The genome sequence of Inhella sp. 1Y17.</title>
        <authorList>
            <person name="Liu Y."/>
        </authorList>
    </citation>
    <scope>NUCLEOTIDE SEQUENCE</scope>
    <source>
        <strain evidence="3">1Y17</strain>
    </source>
</reference>
<dbReference type="InterPro" id="IPR028098">
    <property type="entry name" value="Glyco_trans_4-like_N"/>
</dbReference>
<gene>
    <name evidence="3" type="ORF">I7X39_06350</name>
</gene>
<evidence type="ECO:0000259" key="1">
    <source>
        <dbReference type="Pfam" id="PF00534"/>
    </source>
</evidence>
<name>A0A931IZ85_9BURK</name>
<dbReference type="Pfam" id="PF13579">
    <property type="entry name" value="Glyco_trans_4_4"/>
    <property type="match status" value="1"/>
</dbReference>
<dbReference type="PANTHER" id="PTHR45947">
    <property type="entry name" value="SULFOQUINOVOSYL TRANSFERASE SQD2"/>
    <property type="match status" value="1"/>
</dbReference>
<protein>
    <submittedName>
        <fullName evidence="3">Glycosyltransferase, exosortase A system-associated</fullName>
    </submittedName>
</protein>
<feature type="domain" description="Glycosyl transferase family 1" evidence="1">
    <location>
        <begin position="224"/>
        <end position="380"/>
    </location>
</feature>
<dbReference type="Gene3D" id="3.40.50.2000">
    <property type="entry name" value="Glycogen Phosphorylase B"/>
    <property type="match status" value="2"/>
</dbReference>
<organism evidence="3 4">
    <name type="scientific">Inhella proteolytica</name>
    <dbReference type="NCBI Taxonomy" id="2795029"/>
    <lineage>
        <taxon>Bacteria</taxon>
        <taxon>Pseudomonadati</taxon>
        <taxon>Pseudomonadota</taxon>
        <taxon>Betaproteobacteria</taxon>
        <taxon>Burkholderiales</taxon>
        <taxon>Sphaerotilaceae</taxon>
        <taxon>Inhella</taxon>
    </lineage>
</organism>
<evidence type="ECO:0000259" key="2">
    <source>
        <dbReference type="Pfam" id="PF13579"/>
    </source>
</evidence>
<evidence type="ECO:0000313" key="3">
    <source>
        <dbReference type="EMBL" id="MBH9576519.1"/>
    </source>
</evidence>
<dbReference type="EMBL" id="JAEDAK010000003">
    <property type="protein sequence ID" value="MBH9576519.1"/>
    <property type="molecule type" value="Genomic_DNA"/>
</dbReference>
<dbReference type="InterPro" id="IPR001296">
    <property type="entry name" value="Glyco_trans_1"/>
</dbReference>
<dbReference type="AlphaFoldDB" id="A0A931IZ85"/>
<keyword evidence="4" id="KW-1185">Reference proteome</keyword>
<dbReference type="CDD" id="cd03794">
    <property type="entry name" value="GT4_WbuB-like"/>
    <property type="match status" value="1"/>
</dbReference>
<accession>A0A931IZ85</accession>
<dbReference type="RefSeq" id="WP_198110129.1">
    <property type="nucleotide sequence ID" value="NZ_JAEDAK010000003.1"/>
</dbReference>
<dbReference type="PANTHER" id="PTHR45947:SF3">
    <property type="entry name" value="SULFOQUINOVOSYL TRANSFERASE SQD2"/>
    <property type="match status" value="1"/>
</dbReference>
<dbReference type="NCBIfam" id="TIGR04063">
    <property type="entry name" value="stp3"/>
    <property type="match status" value="1"/>
</dbReference>
<feature type="domain" description="Glycosyltransferase subfamily 4-like N-terminal" evidence="2">
    <location>
        <begin position="18"/>
        <end position="196"/>
    </location>
</feature>